<dbReference type="Pfam" id="PF01551">
    <property type="entry name" value="Peptidase_M23"/>
    <property type="match status" value="1"/>
</dbReference>
<dbReference type="AlphaFoldDB" id="A0A7W6A789"/>
<dbReference type="CDD" id="cd00118">
    <property type="entry name" value="LysM"/>
    <property type="match status" value="2"/>
</dbReference>
<feature type="compositionally biased region" description="Pro residues" evidence="2">
    <location>
        <begin position="30"/>
        <end position="42"/>
    </location>
</feature>
<organism evidence="4 5">
    <name type="scientific">Sphingomonas pseudosanguinis</name>
    <dbReference type="NCBI Taxonomy" id="413712"/>
    <lineage>
        <taxon>Bacteria</taxon>
        <taxon>Pseudomonadati</taxon>
        <taxon>Pseudomonadota</taxon>
        <taxon>Alphaproteobacteria</taxon>
        <taxon>Sphingomonadales</taxon>
        <taxon>Sphingomonadaceae</taxon>
        <taxon>Sphingomonas</taxon>
    </lineage>
</organism>
<protein>
    <submittedName>
        <fullName evidence="4">Murein DD-endopeptidase MepM/ murein hydrolase activator NlpD</fullName>
    </submittedName>
</protein>
<feature type="compositionally biased region" description="Low complexity" evidence="2">
    <location>
        <begin position="43"/>
        <end position="59"/>
    </location>
</feature>
<dbReference type="SUPFAM" id="SSF54106">
    <property type="entry name" value="LysM domain"/>
    <property type="match status" value="1"/>
</dbReference>
<dbReference type="RefSeq" id="WP_338110497.1">
    <property type="nucleotide sequence ID" value="NZ_JACIDH010000002.1"/>
</dbReference>
<feature type="domain" description="LysM" evidence="3">
    <location>
        <begin position="138"/>
        <end position="182"/>
    </location>
</feature>
<evidence type="ECO:0000259" key="3">
    <source>
        <dbReference type="PROSITE" id="PS51782"/>
    </source>
</evidence>
<dbReference type="InterPro" id="IPR011055">
    <property type="entry name" value="Dup_hybrid_motif"/>
</dbReference>
<dbReference type="InterPro" id="IPR018392">
    <property type="entry name" value="LysM"/>
</dbReference>
<dbReference type="SUPFAM" id="SSF51261">
    <property type="entry name" value="Duplicated hybrid motif"/>
    <property type="match status" value="1"/>
</dbReference>
<proteinExistence type="inferred from homology"/>
<keyword evidence="4" id="KW-0378">Hydrolase</keyword>
<dbReference type="Pfam" id="PF01476">
    <property type="entry name" value="LysM"/>
    <property type="match status" value="2"/>
</dbReference>
<dbReference type="PROSITE" id="PS51782">
    <property type="entry name" value="LYSM"/>
    <property type="match status" value="2"/>
</dbReference>
<dbReference type="Proteomes" id="UP000538670">
    <property type="component" value="Unassembled WGS sequence"/>
</dbReference>
<reference evidence="4 5" key="1">
    <citation type="submission" date="2020-08" db="EMBL/GenBank/DDBJ databases">
        <title>Genomic Encyclopedia of Type Strains, Phase IV (KMG-IV): sequencing the most valuable type-strain genomes for metagenomic binning, comparative biology and taxonomic classification.</title>
        <authorList>
            <person name="Goeker M."/>
        </authorList>
    </citation>
    <scope>NUCLEOTIDE SEQUENCE [LARGE SCALE GENOMIC DNA]</scope>
    <source>
        <strain evidence="4 5">DSM 19512</strain>
    </source>
</reference>
<dbReference type="EMBL" id="JACIDH010000002">
    <property type="protein sequence ID" value="MBB3878436.1"/>
    <property type="molecule type" value="Genomic_DNA"/>
</dbReference>
<dbReference type="PANTHER" id="PTHR21666:SF263">
    <property type="entry name" value="MUREIN HYDROLASE ACTIVATOR NLPD"/>
    <property type="match status" value="1"/>
</dbReference>
<dbReference type="PRINTS" id="PR01217">
    <property type="entry name" value="PRICHEXTENSN"/>
</dbReference>
<dbReference type="Gene3D" id="3.10.350.10">
    <property type="entry name" value="LysM domain"/>
    <property type="match status" value="2"/>
</dbReference>
<feature type="region of interest" description="Disordered" evidence="2">
    <location>
        <begin position="24"/>
        <end position="74"/>
    </location>
</feature>
<dbReference type="InterPro" id="IPR016047">
    <property type="entry name" value="M23ase_b-sheet_dom"/>
</dbReference>
<gene>
    <name evidence="4" type="ORF">GGR48_000849</name>
</gene>
<dbReference type="PANTHER" id="PTHR21666">
    <property type="entry name" value="PEPTIDASE-RELATED"/>
    <property type="match status" value="1"/>
</dbReference>
<dbReference type="PROSITE" id="PS51257">
    <property type="entry name" value="PROKAR_LIPOPROTEIN"/>
    <property type="match status" value="1"/>
</dbReference>
<evidence type="ECO:0000313" key="5">
    <source>
        <dbReference type="Proteomes" id="UP000538670"/>
    </source>
</evidence>
<evidence type="ECO:0000313" key="4">
    <source>
        <dbReference type="EMBL" id="MBB3878436.1"/>
    </source>
</evidence>
<name>A0A7W6A789_9SPHN</name>
<dbReference type="SMART" id="SM00257">
    <property type="entry name" value="LysM"/>
    <property type="match status" value="2"/>
</dbReference>
<dbReference type="InterPro" id="IPR050570">
    <property type="entry name" value="Cell_wall_metabolism_enzyme"/>
</dbReference>
<sequence length="419" mass="43577">MERKLGIIGIGMLVTGCIPNMEPPAGSTAPAPPIVQPTPAPVTPRATPSRPLPTRAAPITPAPTPRDTTRPAIRRSVPLTATRPVARPPVTRPPEARPPATRAMVEAAPQKPVATLPAPRPSWEIRPVTPDARAIAGSTYTVRPGDTLRSIADQTGAGTEAIARANALPPPYMVRIGQKLIIPGGRFHLVRPGETGIAIARAYGVPWSQIVDANALTEPYVLRAGQRVLIPGGTVGAPASTAAERAAAFSLNIDDILTGGEPALASNQAPAKPSTTPSRVLPPTAVVAAPARLSSGFVWPVEGRVVKRFGAGSSGERNDGIKIATPIGTPVKATADGVVAYVGDGIAALGGLVIVKHGDRWTSVYGHASKLLVQRGQAVKRGQTLALSGQSGFADRPEVHFELRRGRTPVDPLGQLPRR</sequence>
<comment type="similarity">
    <text evidence="1">Belongs to the E.coli NlpD/Haemophilus LppB family.</text>
</comment>
<comment type="caution">
    <text evidence="4">The sequence shown here is derived from an EMBL/GenBank/DDBJ whole genome shotgun (WGS) entry which is preliminary data.</text>
</comment>
<evidence type="ECO:0000256" key="2">
    <source>
        <dbReference type="SAM" id="MobiDB-lite"/>
    </source>
</evidence>
<dbReference type="InterPro" id="IPR036779">
    <property type="entry name" value="LysM_dom_sf"/>
</dbReference>
<accession>A0A7W6A789</accession>
<dbReference type="GO" id="GO:0004222">
    <property type="term" value="F:metalloendopeptidase activity"/>
    <property type="evidence" value="ECO:0007669"/>
    <property type="project" value="TreeGrafter"/>
</dbReference>
<keyword evidence="5" id="KW-1185">Reference proteome</keyword>
<evidence type="ECO:0000256" key="1">
    <source>
        <dbReference type="ARBA" id="ARBA00038420"/>
    </source>
</evidence>
<dbReference type="CDD" id="cd12797">
    <property type="entry name" value="M23_peptidase"/>
    <property type="match status" value="1"/>
</dbReference>
<feature type="domain" description="LysM" evidence="3">
    <location>
        <begin position="186"/>
        <end position="230"/>
    </location>
</feature>
<dbReference type="Gene3D" id="2.70.70.10">
    <property type="entry name" value="Glucose Permease (Domain IIA)"/>
    <property type="match status" value="1"/>
</dbReference>